<evidence type="ECO:0000313" key="1">
    <source>
        <dbReference type="EMBL" id="KAF5358802.1"/>
    </source>
</evidence>
<dbReference type="AlphaFoldDB" id="A0A8H5G5S4"/>
<protein>
    <submittedName>
        <fullName evidence="1">Uncharacterized protein</fullName>
    </submittedName>
</protein>
<dbReference type="InterPro" id="IPR032675">
    <property type="entry name" value="LRR_dom_sf"/>
</dbReference>
<organism evidence="1 2">
    <name type="scientific">Tetrapyrgos nigripes</name>
    <dbReference type="NCBI Taxonomy" id="182062"/>
    <lineage>
        <taxon>Eukaryota</taxon>
        <taxon>Fungi</taxon>
        <taxon>Dikarya</taxon>
        <taxon>Basidiomycota</taxon>
        <taxon>Agaricomycotina</taxon>
        <taxon>Agaricomycetes</taxon>
        <taxon>Agaricomycetidae</taxon>
        <taxon>Agaricales</taxon>
        <taxon>Marasmiineae</taxon>
        <taxon>Marasmiaceae</taxon>
        <taxon>Tetrapyrgos</taxon>
    </lineage>
</organism>
<sequence length="556" mass="62859">MTPIPMIFGQKFSAYFPHPTSFASSRPVGSSAESQYETFTATSSLKTSPPWNIPEENDLTTRREVASEEFSSSTINYVPKMVTIGSLFGRALAVNAFLERTQRFSGKAAPHICPGISSVFFKLLTSFTTLRHLYFDHSLIPITLFETLPHFSALRTLSFAHCTADYSMVSDSSDISLAIPSDTIHIEELTIWCSTIHILASFDLQFLSLVLDDFLYGSVDAQYRPVTADPLWFLALCRPPLLRLDWNTHFLQLLERISLKQATHIGGSLEVLEARMCLEQYSRDGSITKRDALVDFLRHCPILRVLSIAGLVAPISLKSFLSPEPVNLDRLERFSGPIDILPLIYYDPDRLTQLTLTDHNKSSTQIKTCLASVRLPHLLVLELILESWSPEIFDVVVERFPQLCSLKIGYRFGCPEENALRNIIPNYLSYLPHLSSFALFNPKISLPLCRSYYRSARSSHRVDKFCIGALDTTSQADVKAHVISFGRRCPDLQLVRLTKESVWRRCLRTRSISSGSNVGIQDLGDEWYQYDDVDGEGRLPVVSEPEEAKIEKFSYY</sequence>
<dbReference type="EMBL" id="JAACJM010000048">
    <property type="protein sequence ID" value="KAF5358802.1"/>
    <property type="molecule type" value="Genomic_DNA"/>
</dbReference>
<proteinExistence type="predicted"/>
<dbReference type="Gene3D" id="3.80.10.10">
    <property type="entry name" value="Ribonuclease Inhibitor"/>
    <property type="match status" value="1"/>
</dbReference>
<gene>
    <name evidence="1" type="ORF">D9758_008584</name>
</gene>
<evidence type="ECO:0000313" key="2">
    <source>
        <dbReference type="Proteomes" id="UP000559256"/>
    </source>
</evidence>
<dbReference type="SUPFAM" id="SSF52047">
    <property type="entry name" value="RNI-like"/>
    <property type="match status" value="1"/>
</dbReference>
<name>A0A8H5G5S4_9AGAR</name>
<dbReference type="Proteomes" id="UP000559256">
    <property type="component" value="Unassembled WGS sequence"/>
</dbReference>
<comment type="caution">
    <text evidence="1">The sequence shown here is derived from an EMBL/GenBank/DDBJ whole genome shotgun (WGS) entry which is preliminary data.</text>
</comment>
<keyword evidence="2" id="KW-1185">Reference proteome</keyword>
<accession>A0A8H5G5S4</accession>
<reference evidence="1 2" key="1">
    <citation type="journal article" date="2020" name="ISME J.">
        <title>Uncovering the hidden diversity of litter-decomposition mechanisms in mushroom-forming fungi.</title>
        <authorList>
            <person name="Floudas D."/>
            <person name="Bentzer J."/>
            <person name="Ahren D."/>
            <person name="Johansson T."/>
            <person name="Persson P."/>
            <person name="Tunlid A."/>
        </authorList>
    </citation>
    <scope>NUCLEOTIDE SEQUENCE [LARGE SCALE GENOMIC DNA]</scope>
    <source>
        <strain evidence="1 2">CBS 291.85</strain>
    </source>
</reference>